<dbReference type="PANTHER" id="PTHR23183:SF0">
    <property type="entry name" value="NUCLEOLAR PROTEIN 14"/>
    <property type="match status" value="1"/>
</dbReference>
<organism evidence="9">
    <name type="scientific">Ditylum brightwellii</name>
    <dbReference type="NCBI Taxonomy" id="49249"/>
    <lineage>
        <taxon>Eukaryota</taxon>
        <taxon>Sar</taxon>
        <taxon>Stramenopiles</taxon>
        <taxon>Ochrophyta</taxon>
        <taxon>Bacillariophyta</taxon>
        <taxon>Mediophyceae</taxon>
        <taxon>Lithodesmiophycidae</taxon>
        <taxon>Lithodesmiales</taxon>
        <taxon>Lithodesmiaceae</taxon>
        <taxon>Ditylum</taxon>
    </lineage>
</organism>
<feature type="region of interest" description="Disordered" evidence="8">
    <location>
        <begin position="1"/>
        <end position="79"/>
    </location>
</feature>
<reference evidence="9" key="1">
    <citation type="submission" date="2021-01" db="EMBL/GenBank/DDBJ databases">
        <authorList>
            <person name="Corre E."/>
            <person name="Pelletier E."/>
            <person name="Niang G."/>
            <person name="Scheremetjew M."/>
            <person name="Finn R."/>
            <person name="Kale V."/>
            <person name="Holt S."/>
            <person name="Cochrane G."/>
            <person name="Meng A."/>
            <person name="Brown T."/>
            <person name="Cohen L."/>
        </authorList>
    </citation>
    <scope>NUCLEOTIDE SEQUENCE</scope>
    <source>
        <strain evidence="9">GSO104</strain>
    </source>
</reference>
<dbReference type="GO" id="GO:0032040">
    <property type="term" value="C:small-subunit processome"/>
    <property type="evidence" value="ECO:0007669"/>
    <property type="project" value="InterPro"/>
</dbReference>
<accession>A0A7S4RTC8</accession>
<dbReference type="Pfam" id="PF04147">
    <property type="entry name" value="Nop14"/>
    <property type="match status" value="1"/>
</dbReference>
<evidence type="ECO:0000256" key="5">
    <source>
        <dbReference type="ARBA" id="ARBA00023242"/>
    </source>
</evidence>
<feature type="compositionally biased region" description="Polar residues" evidence="8">
    <location>
        <begin position="28"/>
        <end position="45"/>
    </location>
</feature>
<feature type="region of interest" description="Disordered" evidence="8">
    <location>
        <begin position="124"/>
        <end position="162"/>
    </location>
</feature>
<dbReference type="CDD" id="cd04508">
    <property type="entry name" value="Tudor_SF"/>
    <property type="match status" value="1"/>
</dbReference>
<keyword evidence="4" id="KW-0698">rRNA processing</keyword>
<evidence type="ECO:0000256" key="1">
    <source>
        <dbReference type="ARBA" id="ARBA00004604"/>
    </source>
</evidence>
<evidence type="ECO:0000256" key="4">
    <source>
        <dbReference type="ARBA" id="ARBA00022552"/>
    </source>
</evidence>
<evidence type="ECO:0000256" key="6">
    <source>
        <dbReference type="ARBA" id="ARBA00024695"/>
    </source>
</evidence>
<sequence length="1057" mass="118480">MAKKRGSKRSLSSTPKGLPQKKARVVEASSSSHNPFEIAKSSNARSVKHHVHNRHVPGSSAPQSKLNPHTSALARSLKRRKDVLRQELLDKKKSNAFVDKRIGESGAAKFNMTQEDKMLARIVRERSRRSKRTARFALEDDDADGGGMTLTHGGKVIDESYNPQDHVILSDDDEDKYSGNLEKVDTELHFGGGAFDRAKRNSAESAYGPSSGAGGRELGDVYRSRKMELDEMIARKKMEKAERMKRKENQVETFEEMDESFKELASILQFRDKEKEHQKHAQAKKAGMLSKEDEEMEDWDREMKEYLFERKVKATDRTKTPEEIAQEEAKRLQELETKRLARMNNDFEDDDLSDISDDDTKNKRQQKKKKKRAIKKVKSAIKGPDELDSDDEDEDENKIEARFTSEGLVYVDKKGNIVKNPEDESDQDSSEETPTESDESDAESSSSSDEEDDGSSSFQTNDKSNLSVGMKVMGNYRLEHQFEGRENWYPGTISNVKTGDDGKVLYDVSYNDGDFEADMIPSNVRPIKKEKMKKKETEEDIRKKKQLKAKVKARSSMPFVFEVPTTLEALHDMIATHASTGADASLVIQRIYAANSVRLNKNNKEKMQNFYDVLLRRFIAVGDAVHSSGDGGPDLGRYEQLNALTKILYKMAQDSPQCAGAVWGRRLGIFQKALAKRLRDSELVSVDGCDDDEGQHFSAWPSTGTILLLRALGHIFPVTDKRHPVVTPALLLLGQTIAQAPVRSHYDLVAGLFCSGLMIEYTKGAKRFPPEALAFLAGVLRLFSLNAVEAASGIHLPTLEIAAKNPIFALMRRSVVAHAETSENAQTSLTQISLDKKMLSDQSMPTALICSTLKLVEIAVSNIDRSIGGSETEVMLEIHRSLLHIAQKSKRKSMPPIILKAIKNSLLVLSAGIKIDQARLPLNRRSGATTSELAVKSLAPRMEDPTRYAMSKDKNKSQTQAMHDRNRREYKREHKAAMRELRLDAAFIENERRKDRDKRDSKAREKRHRNFAWLEDQQAHMNEQVRMGGGLLSGGGTGAARAKAASAKLGIKKGGKF</sequence>
<dbReference type="EMBL" id="HBNS01030551">
    <property type="protein sequence ID" value="CAE4624501.1"/>
    <property type="molecule type" value="Transcribed_RNA"/>
</dbReference>
<feature type="compositionally biased region" description="Polar residues" evidence="8">
    <location>
        <begin position="60"/>
        <end position="70"/>
    </location>
</feature>
<dbReference type="GO" id="GO:0030490">
    <property type="term" value="P:maturation of SSU-rRNA"/>
    <property type="evidence" value="ECO:0007669"/>
    <property type="project" value="TreeGrafter"/>
</dbReference>
<evidence type="ECO:0000256" key="7">
    <source>
        <dbReference type="SAM" id="Coils"/>
    </source>
</evidence>
<name>A0A7S4RTC8_9STRA</name>
<dbReference type="Gene3D" id="2.30.30.140">
    <property type="match status" value="1"/>
</dbReference>
<comment type="function">
    <text evidence="6">Involved in nucleolar processing of pre-18S ribosomal RNA. Has a role in the nuclear export of 40S pre-ribosomal subunit to the cytoplasm.</text>
</comment>
<feature type="coiled-coil region" evidence="7">
    <location>
        <begin position="527"/>
        <end position="554"/>
    </location>
</feature>
<feature type="region of interest" description="Disordered" evidence="8">
    <location>
        <begin position="342"/>
        <end position="466"/>
    </location>
</feature>
<dbReference type="PANTHER" id="PTHR23183">
    <property type="entry name" value="NOP14"/>
    <property type="match status" value="1"/>
</dbReference>
<comment type="subcellular location">
    <subcellularLocation>
        <location evidence="1">Nucleus</location>
        <location evidence="1">Nucleolus</location>
    </subcellularLocation>
</comment>
<evidence type="ECO:0000256" key="8">
    <source>
        <dbReference type="SAM" id="MobiDB-lite"/>
    </source>
</evidence>
<comment type="similarity">
    <text evidence="2">Belongs to the NOP14 family.</text>
</comment>
<feature type="compositionally biased region" description="Acidic residues" evidence="8">
    <location>
        <begin position="386"/>
        <end position="397"/>
    </location>
</feature>
<dbReference type="GO" id="GO:0030692">
    <property type="term" value="C:Noc4p-Nop14p complex"/>
    <property type="evidence" value="ECO:0007669"/>
    <property type="project" value="TreeGrafter"/>
</dbReference>
<feature type="region of interest" description="Disordered" evidence="8">
    <location>
        <begin position="272"/>
        <end position="296"/>
    </location>
</feature>
<evidence type="ECO:0000313" key="9">
    <source>
        <dbReference type="EMBL" id="CAE4624501.1"/>
    </source>
</evidence>
<dbReference type="AlphaFoldDB" id="A0A7S4RTC8"/>
<evidence type="ECO:0000256" key="3">
    <source>
        <dbReference type="ARBA" id="ARBA00022517"/>
    </source>
</evidence>
<dbReference type="InterPro" id="IPR007276">
    <property type="entry name" value="Nop14"/>
</dbReference>
<evidence type="ECO:0008006" key="10">
    <source>
        <dbReference type="Google" id="ProtNLM"/>
    </source>
</evidence>
<feature type="region of interest" description="Disordered" evidence="8">
    <location>
        <begin position="947"/>
        <end position="971"/>
    </location>
</feature>
<feature type="coiled-coil region" evidence="7">
    <location>
        <begin position="971"/>
        <end position="998"/>
    </location>
</feature>
<protein>
    <recommendedName>
        <fullName evidence="10">Nucleolar protein 14</fullName>
    </recommendedName>
</protein>
<gene>
    <name evidence="9" type="ORF">DBRI00130_LOCUS23985</name>
</gene>
<keyword evidence="5" id="KW-0539">Nucleus</keyword>
<feature type="compositionally biased region" description="Basic residues" evidence="8">
    <location>
        <begin position="363"/>
        <end position="379"/>
    </location>
</feature>
<feature type="compositionally biased region" description="Acidic residues" evidence="8">
    <location>
        <begin position="346"/>
        <end position="357"/>
    </location>
</feature>
<proteinExistence type="inferred from homology"/>
<feature type="compositionally biased region" description="Basic residues" evidence="8">
    <location>
        <begin position="46"/>
        <end position="55"/>
    </location>
</feature>
<feature type="compositionally biased region" description="Acidic residues" evidence="8">
    <location>
        <begin position="423"/>
        <end position="454"/>
    </location>
</feature>
<keyword evidence="7" id="KW-0175">Coiled coil</keyword>
<evidence type="ECO:0000256" key="2">
    <source>
        <dbReference type="ARBA" id="ARBA00007466"/>
    </source>
</evidence>
<keyword evidence="3" id="KW-0690">Ribosome biogenesis</keyword>